<dbReference type="Pfam" id="PF00271">
    <property type="entry name" value="Helicase_C"/>
    <property type="match status" value="1"/>
</dbReference>
<evidence type="ECO:0000313" key="10">
    <source>
        <dbReference type="Proteomes" id="UP000636479"/>
    </source>
</evidence>
<dbReference type="PROSITE" id="PS51194">
    <property type="entry name" value="HELICASE_CTER"/>
    <property type="match status" value="1"/>
</dbReference>
<dbReference type="GO" id="GO:0043138">
    <property type="term" value="F:3'-5' DNA helicase activity"/>
    <property type="evidence" value="ECO:0007669"/>
    <property type="project" value="UniProtKB-EC"/>
</dbReference>
<dbReference type="GO" id="GO:0005694">
    <property type="term" value="C:chromosome"/>
    <property type="evidence" value="ECO:0007669"/>
    <property type="project" value="TreeGrafter"/>
</dbReference>
<dbReference type="Proteomes" id="UP000636479">
    <property type="component" value="Unassembled WGS sequence"/>
</dbReference>
<protein>
    <recommendedName>
        <fullName evidence="5">DNA 3'-5' helicase</fullName>
        <ecNumber evidence="5">5.6.2.4</ecNumber>
    </recommendedName>
</protein>
<dbReference type="RefSeq" id="XP_037217156.1">
    <property type="nucleotide sequence ID" value="XM_037365744.1"/>
</dbReference>
<feature type="domain" description="Helicase ATP-binding" evidence="7">
    <location>
        <begin position="96"/>
        <end position="252"/>
    </location>
</feature>
<dbReference type="Gene3D" id="3.40.50.300">
    <property type="entry name" value="P-loop containing nucleotide triphosphate hydrolases"/>
    <property type="match status" value="2"/>
</dbReference>
<evidence type="ECO:0000259" key="7">
    <source>
        <dbReference type="PROSITE" id="PS51192"/>
    </source>
</evidence>
<dbReference type="GO" id="GO:0005737">
    <property type="term" value="C:cytoplasm"/>
    <property type="evidence" value="ECO:0007669"/>
    <property type="project" value="TreeGrafter"/>
</dbReference>
<evidence type="ECO:0000259" key="8">
    <source>
        <dbReference type="PROSITE" id="PS51194"/>
    </source>
</evidence>
<dbReference type="GO" id="GO:0003676">
    <property type="term" value="F:nucleic acid binding"/>
    <property type="evidence" value="ECO:0007669"/>
    <property type="project" value="InterPro"/>
</dbReference>
<dbReference type="InterPro" id="IPR011545">
    <property type="entry name" value="DEAD/DEAH_box_helicase_dom"/>
</dbReference>
<dbReference type="SUPFAM" id="SSF52540">
    <property type="entry name" value="P-loop containing nucleoside triphosphate hydrolases"/>
    <property type="match status" value="1"/>
</dbReference>
<dbReference type="EMBL" id="JACAZF010000008">
    <property type="protein sequence ID" value="KAF7296797.1"/>
    <property type="molecule type" value="Genomic_DNA"/>
</dbReference>
<proteinExistence type="inferred from homology"/>
<evidence type="ECO:0000256" key="3">
    <source>
        <dbReference type="ARBA" id="ARBA00022840"/>
    </source>
</evidence>
<dbReference type="GO" id="GO:0005524">
    <property type="term" value="F:ATP binding"/>
    <property type="evidence" value="ECO:0007669"/>
    <property type="project" value="UniProtKB-KW"/>
</dbReference>
<evidence type="ECO:0000256" key="4">
    <source>
        <dbReference type="ARBA" id="ARBA00034617"/>
    </source>
</evidence>
<comment type="caution">
    <text evidence="9">The sequence shown here is derived from an EMBL/GenBank/DDBJ whole genome shotgun (WGS) entry which is preliminary data.</text>
</comment>
<dbReference type="Pfam" id="PF00270">
    <property type="entry name" value="DEAD"/>
    <property type="match status" value="1"/>
</dbReference>
<dbReference type="PANTHER" id="PTHR13710:SF154">
    <property type="entry name" value="RECQ HELICASE, PUTATIVE (AFU_ORTHOLOGUE AFUA_6G14720)-RELATED"/>
    <property type="match status" value="1"/>
</dbReference>
<sequence>MAAEATNTTSRSITFEGGHTPGYPHPSSVFPQLSSAFAQDSRASSPPSTPSPAPKPTNRPPKPAPAPPPRWTVEKVRELGQEVFGQRPCLSQIHPALALLAGKDVVNVAATGVGKTNAFLLRLLMARKDGEDKMIFGVTPLVMIGEQMKEKLGKAILRGEYQVVTVSPEIMDSQPFQALFKNVKIKERLLYVVFDKAHCISAWGKTFRPHYLRVGNLRHLLPPQVLFFITSAALPRHILDDIKQILRLQTGDGTKYFIHSNDRPNIHLVVRPMRYAVASYKDLAFLIPPNTTSTSPPPKFLVFMDNIAACEEAVEVCYFHSTMTTQYRSNTFDDFKAGDIWGMVVTDAFGMGLDIPDIKLVVQYRLPRGGDVSALWQRFGRAARDRNVTATAVLLVNSGTLDLERLAAIERSRKKRKAPASETISAAPIKRRKRTDGLPVIHWSLIYTHDPPIEFATTTGLLLGVNPLPVVRSSIYSQPPLTETQSKSKAKKAEFAIRLGSAIDDFINAGTRGLGCRREPVLLYFQHPHMQPPLHLQCNPSSPTGCLRCAPQPSLLCCDVCLPEGFGNLAPIDMPRIVKMAKTTVKKTYMPSAIGKSLTEALTDWRERTALQAFDPCILDEYGVSILMSDEVLTRLATCADLGKITDLASIRRETLWRTDLVDAHGDALLRIITEFQPRLPLAPIAPPQTPQTRTSSTSQSAPSTKRVMHCSICKQPGHNSMLL</sequence>
<organism evidence="9 10">
    <name type="scientific">Mycena indigotica</name>
    <dbReference type="NCBI Taxonomy" id="2126181"/>
    <lineage>
        <taxon>Eukaryota</taxon>
        <taxon>Fungi</taxon>
        <taxon>Dikarya</taxon>
        <taxon>Basidiomycota</taxon>
        <taxon>Agaricomycotina</taxon>
        <taxon>Agaricomycetes</taxon>
        <taxon>Agaricomycetidae</taxon>
        <taxon>Agaricales</taxon>
        <taxon>Marasmiineae</taxon>
        <taxon>Mycenaceae</taxon>
        <taxon>Mycena</taxon>
    </lineage>
</organism>
<dbReference type="PROSITE" id="PS51192">
    <property type="entry name" value="HELICASE_ATP_BIND_1"/>
    <property type="match status" value="1"/>
</dbReference>
<evidence type="ECO:0000256" key="2">
    <source>
        <dbReference type="ARBA" id="ARBA00022741"/>
    </source>
</evidence>
<dbReference type="EC" id="5.6.2.4" evidence="5"/>
<feature type="domain" description="Helicase C-terminal" evidence="8">
    <location>
        <begin position="279"/>
        <end position="429"/>
    </location>
</feature>
<dbReference type="GeneID" id="59348260"/>
<dbReference type="InterPro" id="IPR014001">
    <property type="entry name" value="Helicase_ATP-bd"/>
</dbReference>
<keyword evidence="10" id="KW-1185">Reference proteome</keyword>
<feature type="region of interest" description="Disordered" evidence="6">
    <location>
        <begin position="683"/>
        <end position="708"/>
    </location>
</feature>
<accession>A0A8H6SD79</accession>
<comment type="catalytic activity">
    <reaction evidence="4">
        <text>Couples ATP hydrolysis with the unwinding of duplex DNA by translocating in the 3'-5' direction.</text>
        <dbReference type="EC" id="5.6.2.4"/>
    </reaction>
</comment>
<dbReference type="SMART" id="SM00490">
    <property type="entry name" value="HELICc"/>
    <property type="match status" value="1"/>
</dbReference>
<dbReference type="SMART" id="SM00487">
    <property type="entry name" value="DEXDc"/>
    <property type="match status" value="1"/>
</dbReference>
<dbReference type="AlphaFoldDB" id="A0A8H6SD79"/>
<evidence type="ECO:0000256" key="6">
    <source>
        <dbReference type="SAM" id="MobiDB-lite"/>
    </source>
</evidence>
<feature type="compositionally biased region" description="Low complexity" evidence="6">
    <location>
        <begin position="691"/>
        <end position="705"/>
    </location>
</feature>
<reference evidence="9" key="1">
    <citation type="submission" date="2020-05" db="EMBL/GenBank/DDBJ databases">
        <title>Mycena genomes resolve the evolution of fungal bioluminescence.</title>
        <authorList>
            <person name="Tsai I.J."/>
        </authorList>
    </citation>
    <scope>NUCLEOTIDE SEQUENCE</scope>
    <source>
        <strain evidence="9">171206Taipei</strain>
    </source>
</reference>
<comment type="similarity">
    <text evidence="1">Belongs to the helicase family. RecQ subfamily.</text>
</comment>
<feature type="compositionally biased region" description="Pro residues" evidence="6">
    <location>
        <begin position="47"/>
        <end position="70"/>
    </location>
</feature>
<feature type="compositionally biased region" description="Polar residues" evidence="6">
    <location>
        <begin position="29"/>
        <end position="42"/>
    </location>
</feature>
<dbReference type="InterPro" id="IPR027417">
    <property type="entry name" value="P-loop_NTPase"/>
</dbReference>
<keyword evidence="9" id="KW-0347">Helicase</keyword>
<dbReference type="InterPro" id="IPR001650">
    <property type="entry name" value="Helicase_C-like"/>
</dbReference>
<evidence type="ECO:0000256" key="1">
    <source>
        <dbReference type="ARBA" id="ARBA00005446"/>
    </source>
</evidence>
<feature type="compositionally biased region" description="Polar residues" evidence="6">
    <location>
        <begin position="1"/>
        <end position="13"/>
    </location>
</feature>
<dbReference type="GO" id="GO:0009378">
    <property type="term" value="F:four-way junction helicase activity"/>
    <property type="evidence" value="ECO:0007669"/>
    <property type="project" value="TreeGrafter"/>
</dbReference>
<dbReference type="GO" id="GO:0000724">
    <property type="term" value="P:double-strand break repair via homologous recombination"/>
    <property type="evidence" value="ECO:0007669"/>
    <property type="project" value="TreeGrafter"/>
</dbReference>
<dbReference type="OrthoDB" id="10261556at2759"/>
<gene>
    <name evidence="9" type="ORF">MIND_00910700</name>
</gene>
<keyword evidence="3" id="KW-0067">ATP-binding</keyword>
<keyword evidence="9" id="KW-0378">Hydrolase</keyword>
<feature type="region of interest" description="Disordered" evidence="6">
    <location>
        <begin position="1"/>
        <end position="70"/>
    </location>
</feature>
<evidence type="ECO:0000256" key="5">
    <source>
        <dbReference type="ARBA" id="ARBA00034808"/>
    </source>
</evidence>
<name>A0A8H6SD79_9AGAR</name>
<dbReference type="PANTHER" id="PTHR13710">
    <property type="entry name" value="DNA HELICASE RECQ FAMILY MEMBER"/>
    <property type="match status" value="1"/>
</dbReference>
<evidence type="ECO:0000313" key="9">
    <source>
        <dbReference type="EMBL" id="KAF7296797.1"/>
    </source>
</evidence>
<keyword evidence="2" id="KW-0547">Nucleotide-binding</keyword>